<dbReference type="UniPathway" id="UPA00164"/>
<dbReference type="PANTHER" id="PTHR45825:SF11">
    <property type="entry name" value="ALPHA AMYLASE DOMAIN-CONTAINING PROTEIN"/>
    <property type="match status" value="1"/>
</dbReference>
<keyword evidence="7 8" id="KW-0320">Glycogen biosynthesis</keyword>
<evidence type="ECO:0000313" key="13">
    <source>
        <dbReference type="Proteomes" id="UP000595231"/>
    </source>
</evidence>
<protein>
    <recommendedName>
        <fullName evidence="8">Glycogen synthase</fullName>
        <ecNumber evidence="8">2.4.1.21</ecNumber>
    </recommendedName>
    <alternativeName>
        <fullName evidence="8">Starch [bacterial glycogen] synthase</fullName>
    </alternativeName>
</protein>
<evidence type="ECO:0000256" key="2">
    <source>
        <dbReference type="ARBA" id="ARBA00002764"/>
    </source>
</evidence>
<dbReference type="EMBL" id="CP065997">
    <property type="protein sequence ID" value="QQB32487.1"/>
    <property type="molecule type" value="Genomic_DNA"/>
</dbReference>
<feature type="region of interest" description="Disordered" evidence="9">
    <location>
        <begin position="493"/>
        <end position="523"/>
    </location>
</feature>
<dbReference type="CDD" id="cd03791">
    <property type="entry name" value="GT5_Glycogen_synthase_DULL1-like"/>
    <property type="match status" value="1"/>
</dbReference>
<evidence type="ECO:0000313" key="12">
    <source>
        <dbReference type="EMBL" id="QQB32487.1"/>
    </source>
</evidence>
<evidence type="ECO:0000256" key="1">
    <source>
        <dbReference type="ARBA" id="ARBA00001478"/>
    </source>
</evidence>
<dbReference type="NCBIfam" id="NF001899">
    <property type="entry name" value="PRK00654.1-2"/>
    <property type="match status" value="1"/>
</dbReference>
<feature type="domain" description="Glycosyl transferase family 1" evidence="10">
    <location>
        <begin position="294"/>
        <end position="457"/>
    </location>
</feature>
<keyword evidence="6 8" id="KW-0808">Transferase</keyword>
<dbReference type="InterPro" id="IPR001296">
    <property type="entry name" value="Glyco_trans_1"/>
</dbReference>
<comment type="function">
    <text evidence="2 8">Synthesizes alpha-1,4-glucan chains using ADP-glucose.</text>
</comment>
<dbReference type="HAMAP" id="MF_00484">
    <property type="entry name" value="Glycogen_synth"/>
    <property type="match status" value="1"/>
</dbReference>
<dbReference type="PANTHER" id="PTHR45825">
    <property type="entry name" value="GRANULE-BOUND STARCH SYNTHASE 1, CHLOROPLASTIC/AMYLOPLASTIC"/>
    <property type="match status" value="1"/>
</dbReference>
<dbReference type="InterPro" id="IPR013534">
    <property type="entry name" value="Starch_synth_cat_dom"/>
</dbReference>
<comment type="pathway">
    <text evidence="3 8">Glycan biosynthesis; glycogen biosynthesis.</text>
</comment>
<evidence type="ECO:0000256" key="7">
    <source>
        <dbReference type="ARBA" id="ARBA00023056"/>
    </source>
</evidence>
<dbReference type="Gene3D" id="3.40.50.2000">
    <property type="entry name" value="Glycogen Phosphorylase B"/>
    <property type="match status" value="2"/>
</dbReference>
<dbReference type="NCBIfam" id="TIGR02095">
    <property type="entry name" value="glgA"/>
    <property type="match status" value="1"/>
</dbReference>
<dbReference type="AlphaFoldDB" id="A0A7T4AYP0"/>
<evidence type="ECO:0000256" key="8">
    <source>
        <dbReference type="HAMAP-Rule" id="MF_00484"/>
    </source>
</evidence>
<organism evidence="12 13">
    <name type="scientific">Achromobacter deleyi</name>
    <dbReference type="NCBI Taxonomy" id="1353891"/>
    <lineage>
        <taxon>Bacteria</taxon>
        <taxon>Pseudomonadati</taxon>
        <taxon>Pseudomonadota</taxon>
        <taxon>Betaproteobacteria</taxon>
        <taxon>Burkholderiales</taxon>
        <taxon>Alcaligenaceae</taxon>
        <taxon>Achromobacter</taxon>
    </lineage>
</organism>
<name>A0A7T4AYP0_9BURK</name>
<feature type="domain" description="Starch synthase catalytic" evidence="11">
    <location>
        <begin position="6"/>
        <end position="240"/>
    </location>
</feature>
<dbReference type="EC" id="2.4.1.21" evidence="8"/>
<sequence>MVTTSILIVAAEAFPLAKTGGLGDAITGMARALAQAQTRPTLLLPAYRGVAHRLRTLRPVARLAGLPGGDAQLLAGECPQSGLSFLLLENDALYDRGGLYLDDSGQPYGDNALRYAALSHAAVRIAQGLPGLTRPDLVHAHDWHAALIPLLLRAARVEDVKSVLTIHNLAFQGQAPIEDAPALGIAAPFCGEDGAQAWGQLNFMKAGIRYADRITTVSQRYAREILTPEFGCGLDGVLRERVTDLLAIPNGIDTQLWNPTRDPHLGPLRYGPADLANKRLCKAAAQHEYGLREDPEAVLLIMCSRLTGQKMADVAAQSLPQALDAHPQLQVAVLGQGERHLEGALRDLGQRYPRRCAVRIGYDEAGAHRLHAGGDVLLHGSRFEPFGLTPLYAMRYGTLPIGSRVGGMADTIADPGPQQPLTAMTRATGVLFDGSAPAEMTAAIARAVRLRGHATVWRAMQRNAMTADFSWRPAMAQYLALFDSLSGHPQATASAAPQAATAGAAAPPRRARQAASFAAPMPL</sequence>
<keyword evidence="5 8" id="KW-0328">Glycosyltransferase</keyword>
<comment type="similarity">
    <text evidence="4 8">Belongs to the glycosyltransferase 1 family. Bacterial/plant glycogen synthase subfamily.</text>
</comment>
<gene>
    <name evidence="8 12" type="primary">glgA</name>
    <name evidence="12" type="ORF">I6I07_17580</name>
</gene>
<dbReference type="GO" id="GO:0005978">
    <property type="term" value="P:glycogen biosynthetic process"/>
    <property type="evidence" value="ECO:0007669"/>
    <property type="project" value="UniProtKB-UniRule"/>
</dbReference>
<dbReference type="InterPro" id="IPR011835">
    <property type="entry name" value="GS/SS"/>
</dbReference>
<evidence type="ECO:0000256" key="9">
    <source>
        <dbReference type="SAM" id="MobiDB-lite"/>
    </source>
</evidence>
<evidence type="ECO:0000256" key="3">
    <source>
        <dbReference type="ARBA" id="ARBA00004964"/>
    </source>
</evidence>
<evidence type="ECO:0000256" key="5">
    <source>
        <dbReference type="ARBA" id="ARBA00022676"/>
    </source>
</evidence>
<dbReference type="Pfam" id="PF08323">
    <property type="entry name" value="Glyco_transf_5"/>
    <property type="match status" value="1"/>
</dbReference>
<comment type="catalytic activity">
    <reaction evidence="1 8">
        <text>[(1-&gt;4)-alpha-D-glucosyl](n) + ADP-alpha-D-glucose = [(1-&gt;4)-alpha-D-glucosyl](n+1) + ADP + H(+)</text>
        <dbReference type="Rhea" id="RHEA:18189"/>
        <dbReference type="Rhea" id="RHEA-COMP:9584"/>
        <dbReference type="Rhea" id="RHEA-COMP:9587"/>
        <dbReference type="ChEBI" id="CHEBI:15378"/>
        <dbReference type="ChEBI" id="CHEBI:15444"/>
        <dbReference type="ChEBI" id="CHEBI:57498"/>
        <dbReference type="ChEBI" id="CHEBI:456216"/>
        <dbReference type="EC" id="2.4.1.21"/>
    </reaction>
</comment>
<evidence type="ECO:0000256" key="4">
    <source>
        <dbReference type="ARBA" id="ARBA00010281"/>
    </source>
</evidence>
<accession>A0A7T4AYP0</accession>
<dbReference type="Proteomes" id="UP000595231">
    <property type="component" value="Chromosome"/>
</dbReference>
<dbReference type="RefSeq" id="WP_198483049.1">
    <property type="nucleotide sequence ID" value="NZ_CP065997.1"/>
</dbReference>
<proteinExistence type="inferred from homology"/>
<dbReference type="Pfam" id="PF00534">
    <property type="entry name" value="Glycos_transf_1"/>
    <property type="match status" value="1"/>
</dbReference>
<dbReference type="GO" id="GO:0004373">
    <property type="term" value="F:alpha-1,4-glucan glucosyltransferase (UDP-glucose donor) activity"/>
    <property type="evidence" value="ECO:0007669"/>
    <property type="project" value="InterPro"/>
</dbReference>
<dbReference type="SUPFAM" id="SSF53756">
    <property type="entry name" value="UDP-Glycosyltransferase/glycogen phosphorylase"/>
    <property type="match status" value="1"/>
</dbReference>
<evidence type="ECO:0000256" key="6">
    <source>
        <dbReference type="ARBA" id="ARBA00022679"/>
    </source>
</evidence>
<evidence type="ECO:0000259" key="11">
    <source>
        <dbReference type="Pfam" id="PF08323"/>
    </source>
</evidence>
<reference evidence="12 13" key="1">
    <citation type="submission" date="2020-12" db="EMBL/GenBank/DDBJ databases">
        <title>FDA dAtabase for Regulatory Grade micrObial Sequences (FDA-ARGOS): Supporting development and validation of Infectious Disease Dx tests.</title>
        <authorList>
            <person name="Sproer C."/>
            <person name="Gronow S."/>
            <person name="Severitt S."/>
            <person name="Schroder I."/>
            <person name="Tallon L."/>
            <person name="Sadzewicz L."/>
            <person name="Zhao X."/>
            <person name="Boylan J."/>
            <person name="Ott S."/>
            <person name="Bowen H."/>
            <person name="Vavikolanu K."/>
            <person name="Mehta A."/>
            <person name="Aluvathingal J."/>
            <person name="Nadendla S."/>
            <person name="Lowell S."/>
            <person name="Myers T."/>
            <person name="Yan Y."/>
            <person name="Sichtig H."/>
        </authorList>
    </citation>
    <scope>NUCLEOTIDE SEQUENCE [LARGE SCALE GENOMIC DNA]</scope>
    <source>
        <strain evidence="12 13">FDAARGOS_1050</strain>
    </source>
</reference>
<evidence type="ECO:0000259" key="10">
    <source>
        <dbReference type="Pfam" id="PF00534"/>
    </source>
</evidence>
<feature type="binding site" evidence="8">
    <location>
        <position position="18"/>
    </location>
    <ligand>
        <name>ADP-alpha-D-glucose</name>
        <dbReference type="ChEBI" id="CHEBI:57498"/>
    </ligand>
</feature>
<dbReference type="GO" id="GO:0009011">
    <property type="term" value="F:alpha-1,4-glucan glucosyltransferase (ADP-glucose donor) activity"/>
    <property type="evidence" value="ECO:0007669"/>
    <property type="project" value="UniProtKB-UniRule"/>
</dbReference>